<comment type="caution">
    <text evidence="1">The sequence shown here is derived from an EMBL/GenBank/DDBJ whole genome shotgun (WGS) entry which is preliminary data.</text>
</comment>
<dbReference type="RefSeq" id="WP_190577780.1">
    <property type="nucleotide sequence ID" value="NZ_CAWPQU010000002.1"/>
</dbReference>
<name>A0ABR8CA08_9CYAN</name>
<gene>
    <name evidence="1" type="ORF">H6G05_08600</name>
</gene>
<dbReference type="EMBL" id="JACJQY010000010">
    <property type="protein sequence ID" value="MBD2316905.1"/>
    <property type="molecule type" value="Genomic_DNA"/>
</dbReference>
<dbReference type="InterPro" id="IPR021787">
    <property type="entry name" value="DUF3352"/>
</dbReference>
<evidence type="ECO:0000313" key="2">
    <source>
        <dbReference type="Proteomes" id="UP000618445"/>
    </source>
</evidence>
<sequence>MKIKPVFVGIAVVGILLLVLSLSAVGKVLGAIPREVLAGVKTQPLAVKFLPQRSPLFLSFLVNPEKLGLFTQLAAQPSDRGDVRHELANLKQQLQQNWLLDYERDIQPWLDQEITLAVTDIDLDAQPANGLQTGYLLAFAAKDADLAKTSIDAFWQRLAVNGSDLGFEQYQGISILSTSFVDDKPAIAGTTLDQFVLFANDARVLRKAIDAIQKPELALASLSNYRDRLAQLSTGKNTGKVSVAYVNLAEFGEELPKESLLMGLGFDKTGLRVKTALTLATASDKTETAIALQETKLKTTKKSSGNIANAIPSGSSVVIGNNLTQTWQGLQNTMLPEWKQALIKSIAPIPMDGNAFAWAQQDYAIALFPKSSSDPDWLVVAKVEDANGAKEALSSLDDMARNKLTVGEISLKSQPVTIWTKLSASDNFAVSGNVAAAHAQTKDYVYLSNSLPILESALTLKNNDSIAASKSFKTILAKLPSDRFTYAYLDKNLDLSWLQTSLLNLKVVNETSEKISNLPITQIFQHVKVAGFASNSSDAVMQNGELSLILK</sequence>
<accession>A0ABR8CA08</accession>
<protein>
    <submittedName>
        <fullName evidence="1">DUF3352 domain-containing protein</fullName>
    </submittedName>
</protein>
<proteinExistence type="predicted"/>
<dbReference type="Proteomes" id="UP000618445">
    <property type="component" value="Unassembled WGS sequence"/>
</dbReference>
<evidence type="ECO:0000313" key="1">
    <source>
        <dbReference type="EMBL" id="MBD2316905.1"/>
    </source>
</evidence>
<keyword evidence="2" id="KW-1185">Reference proteome</keyword>
<dbReference type="Pfam" id="PF11832">
    <property type="entry name" value="DUF3352"/>
    <property type="match status" value="1"/>
</dbReference>
<organism evidence="1 2">
    <name type="scientific">Phormidium tenue FACHB-1050</name>
    <dbReference type="NCBI Taxonomy" id="2692857"/>
    <lineage>
        <taxon>Bacteria</taxon>
        <taxon>Bacillati</taxon>
        <taxon>Cyanobacteriota</taxon>
        <taxon>Cyanophyceae</taxon>
        <taxon>Oscillatoriophycideae</taxon>
        <taxon>Oscillatoriales</taxon>
        <taxon>Oscillatoriaceae</taxon>
        <taxon>Phormidium</taxon>
    </lineage>
</organism>
<reference evidence="1 2" key="1">
    <citation type="journal article" date="2020" name="ISME J.">
        <title>Comparative genomics reveals insights into cyanobacterial evolution and habitat adaptation.</title>
        <authorList>
            <person name="Chen M.Y."/>
            <person name="Teng W.K."/>
            <person name="Zhao L."/>
            <person name="Hu C.X."/>
            <person name="Zhou Y.K."/>
            <person name="Han B.P."/>
            <person name="Song L.R."/>
            <person name="Shu W.S."/>
        </authorList>
    </citation>
    <scope>NUCLEOTIDE SEQUENCE [LARGE SCALE GENOMIC DNA]</scope>
    <source>
        <strain evidence="1 2">FACHB-1050</strain>
    </source>
</reference>